<evidence type="ECO:0000256" key="1">
    <source>
        <dbReference type="SAM" id="Phobius"/>
    </source>
</evidence>
<feature type="transmembrane region" description="Helical" evidence="1">
    <location>
        <begin position="35"/>
        <end position="59"/>
    </location>
</feature>
<feature type="transmembrane region" description="Helical" evidence="1">
    <location>
        <begin position="178"/>
        <end position="203"/>
    </location>
</feature>
<proteinExistence type="predicted"/>
<accession>A0AA41Y800</accession>
<dbReference type="PANTHER" id="PTHR41771:SF1">
    <property type="entry name" value="MEMBRANE PROTEIN"/>
    <property type="match status" value="1"/>
</dbReference>
<sequence length="213" mass="22851">MFLKGYAPIPVSLIVVSMSTTVIILLISGFSRKGLVALSGSVVGILITSLLALLFGYFFKIPGTVQEFSETILYAGFLHLRLSDIFLSAIFISAAGAVMDVAMDIAASQNELIIKRPDLSVKELILSGFSIAYPVIGTMTTTLLFAYSGSFIFVFMLFMAKGTPMVSIFNTNYIAAEILHTIIGSFGLVLVAPATAIIGGYIYTIHGEKKVVK</sequence>
<keyword evidence="1" id="KW-1133">Transmembrane helix</keyword>
<dbReference type="Pfam" id="PF07907">
    <property type="entry name" value="YibE_F"/>
    <property type="match status" value="1"/>
</dbReference>
<feature type="transmembrane region" description="Helical" evidence="1">
    <location>
        <begin position="6"/>
        <end position="28"/>
    </location>
</feature>
<dbReference type="InterPro" id="IPR012507">
    <property type="entry name" value="YibE_F"/>
</dbReference>
<gene>
    <name evidence="2" type="ORF">N2K84_12420</name>
</gene>
<evidence type="ECO:0000313" key="2">
    <source>
        <dbReference type="EMBL" id="MCW0483540.1"/>
    </source>
</evidence>
<dbReference type="PANTHER" id="PTHR41771">
    <property type="entry name" value="MEMBRANE PROTEIN-RELATED"/>
    <property type="match status" value="1"/>
</dbReference>
<name>A0AA41Y800_9BACT</name>
<reference evidence="2" key="1">
    <citation type="submission" date="2022-10" db="EMBL/GenBank/DDBJ databases">
        <title>Gaoshiqiia sediminis gen. nov., sp. nov., isolated from coastal sediment.</title>
        <authorList>
            <person name="Yu W.X."/>
            <person name="Mu D.S."/>
            <person name="Du J.Z."/>
            <person name="Liang Y.Q."/>
        </authorList>
    </citation>
    <scope>NUCLEOTIDE SEQUENCE</scope>
    <source>
        <strain evidence="2">A06</strain>
    </source>
</reference>
<keyword evidence="3" id="KW-1185">Reference proteome</keyword>
<organism evidence="2 3">
    <name type="scientific">Gaoshiqia sediminis</name>
    <dbReference type="NCBI Taxonomy" id="2986998"/>
    <lineage>
        <taxon>Bacteria</taxon>
        <taxon>Pseudomonadati</taxon>
        <taxon>Bacteroidota</taxon>
        <taxon>Bacteroidia</taxon>
        <taxon>Marinilabiliales</taxon>
        <taxon>Prolixibacteraceae</taxon>
        <taxon>Gaoshiqia</taxon>
    </lineage>
</organism>
<dbReference type="AlphaFoldDB" id="A0AA41Y800"/>
<dbReference type="Proteomes" id="UP001163821">
    <property type="component" value="Unassembled WGS sequence"/>
</dbReference>
<feature type="transmembrane region" description="Helical" evidence="1">
    <location>
        <begin position="128"/>
        <end position="158"/>
    </location>
</feature>
<dbReference type="EMBL" id="JAPAAF010000018">
    <property type="protein sequence ID" value="MCW0483540.1"/>
    <property type="molecule type" value="Genomic_DNA"/>
</dbReference>
<evidence type="ECO:0000313" key="3">
    <source>
        <dbReference type="Proteomes" id="UP001163821"/>
    </source>
</evidence>
<keyword evidence="1" id="KW-0472">Membrane</keyword>
<keyword evidence="1" id="KW-0812">Transmembrane</keyword>
<protein>
    <submittedName>
        <fullName evidence="2">YibE/F family protein</fullName>
    </submittedName>
</protein>
<dbReference type="RefSeq" id="WP_282592141.1">
    <property type="nucleotide sequence ID" value="NZ_JAPAAF010000018.1"/>
</dbReference>
<comment type="caution">
    <text evidence="2">The sequence shown here is derived from an EMBL/GenBank/DDBJ whole genome shotgun (WGS) entry which is preliminary data.</text>
</comment>